<dbReference type="AlphaFoldDB" id="A0A914IDY7"/>
<feature type="chain" id="PRO_5037111173" evidence="2">
    <location>
        <begin position="35"/>
        <end position="812"/>
    </location>
</feature>
<feature type="coiled-coil region" evidence="1">
    <location>
        <begin position="745"/>
        <end position="805"/>
    </location>
</feature>
<reference evidence="4" key="1">
    <citation type="submission" date="2022-11" db="UniProtKB">
        <authorList>
            <consortium name="WormBaseParasite"/>
        </authorList>
    </citation>
    <scope>IDENTIFICATION</scope>
</reference>
<protein>
    <submittedName>
        <fullName evidence="4">Secreted protein</fullName>
    </submittedName>
</protein>
<sequence>MIFYSFYWAKTAFVSLLMMSSITFEATCSGPVSALFNSLIVGITSANEGEHSAASNSNQRPLELKLADAQMLQQWIGQIARKIVVEDGIFAGNYSRGPNININAVILTDGLPNKRIKKIDKNLLKELKEVQNLEQKGQFLKLLFSFGAMLSAEIGEQSQQNGTLRAILKAYECVGEQFNGISDFVIAAVIKNSYEGLKVDKIILESQPIDNLNHLNHRLIQEEFTFLNALNIQMTPKDIINFASFIKSNFLTSPINPFAKSFLKKNGLSISNLDTDPVKSRRIAYQLLLHLKNWGLKELEEISLESYVKDNLLQRMAKFELLDDYFGELNIGDLVNYAKDQMKYFERLSAENCYENRRKEWGEGNELKQQNKPKKENEGIENSKIYPFLDEAIRIDWNVWKEIIQQIDQLKFYVPPKNAEGGLKHFLEVNVEAQLFELFYSFAARLEAIVHGKNIDGTIKKSPENSKDKIRAFLAVPNCFNVPEWPNKFSIFDYWMEIKDFNPKKSQIPVIGVAIPIFWKIDENEEAKSISRESYKTLKALNEYKFAFYESTKLLINTYDKIESCRSSSNDMIIPEIITNPLNQISSENAFKWKNDNYVYNQYGDHIRGYVTLDKDSLDSKHQGYVEQDFEKFCKILERMDSRVEEAKIAFLNNVRYDLVIDFKLNAWKDVHDITKDLLGKWTKEKLTEETTFAEGNEKYMLEQFKEFTTEINRKKISKIEALKAKEKDGYDLLGLFDRLGELVRKIIKEEMPNLEKAKKELINLKGEKEKKETEEEIKRIMKLVESAREMGKNLEQMLEDVKKNYGQKMVE</sequence>
<evidence type="ECO:0000313" key="3">
    <source>
        <dbReference type="Proteomes" id="UP000887572"/>
    </source>
</evidence>
<accession>A0A914IDY7</accession>
<proteinExistence type="predicted"/>
<evidence type="ECO:0000256" key="2">
    <source>
        <dbReference type="SAM" id="SignalP"/>
    </source>
</evidence>
<feature type="signal peptide" evidence="2">
    <location>
        <begin position="1"/>
        <end position="34"/>
    </location>
</feature>
<keyword evidence="3" id="KW-1185">Reference proteome</keyword>
<evidence type="ECO:0000313" key="4">
    <source>
        <dbReference type="WBParaSite" id="Gr19_v10_g9002.t1"/>
    </source>
</evidence>
<dbReference type="Proteomes" id="UP000887572">
    <property type="component" value="Unplaced"/>
</dbReference>
<organism evidence="3 4">
    <name type="scientific">Globodera rostochiensis</name>
    <name type="common">Golden nematode worm</name>
    <name type="synonym">Heterodera rostochiensis</name>
    <dbReference type="NCBI Taxonomy" id="31243"/>
    <lineage>
        <taxon>Eukaryota</taxon>
        <taxon>Metazoa</taxon>
        <taxon>Ecdysozoa</taxon>
        <taxon>Nematoda</taxon>
        <taxon>Chromadorea</taxon>
        <taxon>Rhabditida</taxon>
        <taxon>Tylenchina</taxon>
        <taxon>Tylenchomorpha</taxon>
        <taxon>Tylenchoidea</taxon>
        <taxon>Heteroderidae</taxon>
        <taxon>Heteroderinae</taxon>
        <taxon>Globodera</taxon>
    </lineage>
</organism>
<keyword evidence="2" id="KW-0732">Signal</keyword>
<evidence type="ECO:0000256" key="1">
    <source>
        <dbReference type="SAM" id="Coils"/>
    </source>
</evidence>
<dbReference type="WBParaSite" id="Gr19_v10_g9002.t1">
    <property type="protein sequence ID" value="Gr19_v10_g9002.t1"/>
    <property type="gene ID" value="Gr19_v10_g9002"/>
</dbReference>
<name>A0A914IDY7_GLORO</name>
<keyword evidence="1" id="KW-0175">Coiled coil</keyword>